<dbReference type="InterPro" id="IPR023214">
    <property type="entry name" value="HAD_sf"/>
</dbReference>
<organism evidence="13 14">
    <name type="scientific">Microscilla marina ATCC 23134</name>
    <dbReference type="NCBI Taxonomy" id="313606"/>
    <lineage>
        <taxon>Bacteria</taxon>
        <taxon>Pseudomonadati</taxon>
        <taxon>Bacteroidota</taxon>
        <taxon>Cytophagia</taxon>
        <taxon>Cytophagales</taxon>
        <taxon>Microscillaceae</taxon>
        <taxon>Microscilla</taxon>
    </lineage>
</organism>
<dbReference type="Gene3D" id="3.30.70.260">
    <property type="match status" value="1"/>
</dbReference>
<dbReference type="SUPFAM" id="SSF51735">
    <property type="entry name" value="NAD(P)-binding Rossmann-fold domains"/>
    <property type="match status" value="1"/>
</dbReference>
<evidence type="ECO:0000256" key="7">
    <source>
        <dbReference type="ARBA" id="ARBA00023002"/>
    </source>
</evidence>
<dbReference type="Pfam" id="PF22629">
    <property type="entry name" value="ACT_AHAS_ss"/>
    <property type="match status" value="1"/>
</dbReference>
<sequence>MNAGKKYFVIDFDSTFTKVEGLDELAGVALGNSPHREQVTQEISNITNQGMDGSISFSESLEKRISLLKAHRDHIGELVEKLKTKVSDSFRRNQVFFDEYAPQVLVVSSGFKEFITPIVAEFGIAADNVFANTFTFDQDGYIVGYDHNNVLSKDKGKVKQLKALNLKGDVYVIGDGYTDYEIREAGLANKFYAFTENVNRDSVLDKADHIAPTLEEFLYDNKLPMSLSYPKNRINVLLLENIHSDAKELFEKEGYNVEIIAGALDEAELSEKIKDVHILGIRSKTHITRKVLENANRLMVVGAFCIGTNQIDLEACLEKGVLTFNAPYSNTRSVVELAIAQMIMLMRNIPDVSMKMHQGIWQKSAANSNEIRGKKLGIVGYGNIGKQLSVLGEALGLDVYYYDVVEKLALGNATKCKTIEELLSTTDIISLHVDGRSDNRNIFGKEYFDMMKDGVIFMNLSRGFVIDIEALKVAVESGKIRGASIDVFPEEPKTNEEPFKSALKGLPNTILTPHIGGSTQEAQKNIANYVPTQVFNYINKGDTFGSVNFPNIQLPEQRNAHRLIHVHENVPGILAKINTILNRHEVNILGQYLKTNEKLGYVITDVNKEYDKELINEMRAIPHTIKFRPLY</sequence>
<dbReference type="AlphaFoldDB" id="A1ZZ92"/>
<dbReference type="NCBIfam" id="TIGR01488">
    <property type="entry name" value="HAD-SF-IB"/>
    <property type="match status" value="1"/>
</dbReference>
<comment type="catalytic activity">
    <reaction evidence="11">
        <text>(2R)-3-phosphoglycerate + NAD(+) = 3-phosphooxypyruvate + NADH + H(+)</text>
        <dbReference type="Rhea" id="RHEA:12641"/>
        <dbReference type="ChEBI" id="CHEBI:15378"/>
        <dbReference type="ChEBI" id="CHEBI:18110"/>
        <dbReference type="ChEBI" id="CHEBI:57540"/>
        <dbReference type="ChEBI" id="CHEBI:57945"/>
        <dbReference type="ChEBI" id="CHEBI:58272"/>
        <dbReference type="EC" id="1.1.1.95"/>
    </reaction>
</comment>
<dbReference type="SUPFAM" id="SSF56784">
    <property type="entry name" value="HAD-like"/>
    <property type="match status" value="1"/>
</dbReference>
<comment type="caution">
    <text evidence="13">The sequence shown here is derived from an EMBL/GenBank/DDBJ whole genome shotgun (WGS) entry which is preliminary data.</text>
</comment>
<accession>A1ZZ92</accession>
<dbReference type="Pfam" id="PF02826">
    <property type="entry name" value="2-Hacid_dh_C"/>
    <property type="match status" value="1"/>
</dbReference>
<dbReference type="InterPro" id="IPR045865">
    <property type="entry name" value="ACT-like_dom_sf"/>
</dbReference>
<dbReference type="Gene3D" id="3.40.50.720">
    <property type="entry name" value="NAD(P)-binding Rossmann-like Domain"/>
    <property type="match status" value="2"/>
</dbReference>
<dbReference type="PROSITE" id="PS00065">
    <property type="entry name" value="D_2_HYDROXYACID_DH_1"/>
    <property type="match status" value="1"/>
</dbReference>
<dbReference type="GO" id="GO:0006564">
    <property type="term" value="P:L-serine biosynthetic process"/>
    <property type="evidence" value="ECO:0007669"/>
    <property type="project" value="UniProtKB-ARBA"/>
</dbReference>
<evidence type="ECO:0000256" key="9">
    <source>
        <dbReference type="ARBA" id="ARBA00030455"/>
    </source>
</evidence>
<dbReference type="GO" id="GO:0047545">
    <property type="term" value="F:(S)-2-hydroxyglutarate dehydrogenase activity"/>
    <property type="evidence" value="ECO:0007669"/>
    <property type="project" value="UniProtKB-ARBA"/>
</dbReference>
<dbReference type="InterPro" id="IPR029752">
    <property type="entry name" value="D-isomer_DH_CS1"/>
</dbReference>
<proteinExistence type="inferred from homology"/>
<dbReference type="InterPro" id="IPR006140">
    <property type="entry name" value="D-isomer_DH_NAD-bd"/>
</dbReference>
<evidence type="ECO:0000256" key="5">
    <source>
        <dbReference type="ARBA" id="ARBA00013143"/>
    </source>
</evidence>
<dbReference type="EC" id="1.1.1.399" evidence="4"/>
<evidence type="ECO:0000256" key="11">
    <source>
        <dbReference type="ARBA" id="ARBA00048731"/>
    </source>
</evidence>
<keyword evidence="7 13" id="KW-0560">Oxidoreductase</keyword>
<comment type="similarity">
    <text evidence="3">Belongs to the D-isomer specific 2-hydroxyacid dehydrogenase family.</text>
</comment>
<reference evidence="13 14" key="1">
    <citation type="submission" date="2007-01" db="EMBL/GenBank/DDBJ databases">
        <authorList>
            <person name="Haygood M."/>
            <person name="Podell S."/>
            <person name="Anderson C."/>
            <person name="Hopkinson B."/>
            <person name="Roe K."/>
            <person name="Barbeau K."/>
            <person name="Gaasterland T."/>
            <person name="Ferriera S."/>
            <person name="Johnson J."/>
            <person name="Kravitz S."/>
            <person name="Beeson K."/>
            <person name="Sutton G."/>
            <person name="Rogers Y.-H."/>
            <person name="Friedman R."/>
            <person name="Frazier M."/>
            <person name="Venter J.C."/>
        </authorList>
    </citation>
    <scope>NUCLEOTIDE SEQUENCE [LARGE SCALE GENOMIC DNA]</scope>
    <source>
        <strain evidence="13 14">ATCC 23134</strain>
    </source>
</reference>
<dbReference type="UniPathway" id="UPA00135">
    <property type="reaction ID" value="UER00196"/>
</dbReference>
<dbReference type="InterPro" id="IPR006139">
    <property type="entry name" value="D-isomer_2_OHA_DH_cat_dom"/>
</dbReference>
<evidence type="ECO:0000259" key="12">
    <source>
        <dbReference type="PROSITE" id="PS51671"/>
    </source>
</evidence>
<dbReference type="EC" id="1.1.1.95" evidence="5"/>
<comment type="function">
    <text evidence="1">Catalyzes the reversible oxidation of 3-phospho-D-glycerate to 3-phosphonooxypyruvate, the first step of the phosphorylated L-serine biosynthesis pathway. Also catalyzes the reversible oxidation of 2-hydroxyglutarate to 2-oxoglutarate.</text>
</comment>
<comment type="catalytic activity">
    <reaction evidence="10">
        <text>(R)-2-hydroxyglutarate + NAD(+) = 2-oxoglutarate + NADH + H(+)</text>
        <dbReference type="Rhea" id="RHEA:49612"/>
        <dbReference type="ChEBI" id="CHEBI:15378"/>
        <dbReference type="ChEBI" id="CHEBI:15801"/>
        <dbReference type="ChEBI" id="CHEBI:16810"/>
        <dbReference type="ChEBI" id="CHEBI:57540"/>
        <dbReference type="ChEBI" id="CHEBI:57945"/>
        <dbReference type="EC" id="1.1.1.399"/>
    </reaction>
</comment>
<dbReference type="Pfam" id="PF12710">
    <property type="entry name" value="HAD"/>
    <property type="match status" value="1"/>
</dbReference>
<dbReference type="Proteomes" id="UP000004095">
    <property type="component" value="Unassembled WGS sequence"/>
</dbReference>
<dbReference type="InterPro" id="IPR002912">
    <property type="entry name" value="ACT_dom"/>
</dbReference>
<keyword evidence="8" id="KW-0520">NAD</keyword>
<dbReference type="SUPFAM" id="SSF55021">
    <property type="entry name" value="ACT-like"/>
    <property type="match status" value="1"/>
</dbReference>
<dbReference type="PROSITE" id="PS51671">
    <property type="entry name" value="ACT"/>
    <property type="match status" value="1"/>
</dbReference>
<dbReference type="PANTHER" id="PTHR43761">
    <property type="entry name" value="D-ISOMER SPECIFIC 2-HYDROXYACID DEHYDROGENASE FAMILY PROTEIN (AFU_ORTHOLOGUE AFUA_1G13630)"/>
    <property type="match status" value="1"/>
</dbReference>
<evidence type="ECO:0000256" key="10">
    <source>
        <dbReference type="ARBA" id="ARBA00048126"/>
    </source>
</evidence>
<dbReference type="Gene3D" id="3.40.50.1000">
    <property type="entry name" value="HAD superfamily/HAD-like"/>
    <property type="match status" value="1"/>
</dbReference>
<dbReference type="InterPro" id="IPR036291">
    <property type="entry name" value="NAD(P)-bd_dom_sf"/>
</dbReference>
<dbReference type="GO" id="GO:0004617">
    <property type="term" value="F:phosphoglycerate dehydrogenase activity"/>
    <property type="evidence" value="ECO:0007669"/>
    <property type="project" value="UniProtKB-EC"/>
</dbReference>
<dbReference type="eggNOG" id="COG0560">
    <property type="taxonomic scope" value="Bacteria"/>
</dbReference>
<dbReference type="InterPro" id="IPR054480">
    <property type="entry name" value="AHAS_small-like_ACT"/>
</dbReference>
<dbReference type="Gene3D" id="1.10.150.210">
    <property type="entry name" value="Phosphoserine phosphatase, domain 2"/>
    <property type="match status" value="1"/>
</dbReference>
<protein>
    <recommendedName>
        <fullName evidence="6">D-3-phosphoglycerate dehydrogenase</fullName>
        <ecNumber evidence="4">1.1.1.399</ecNumber>
        <ecNumber evidence="5">1.1.1.95</ecNumber>
    </recommendedName>
    <alternativeName>
        <fullName evidence="9">2-oxoglutarate reductase</fullName>
    </alternativeName>
</protein>
<dbReference type="FunFam" id="3.40.50.720:FF:000041">
    <property type="entry name" value="D-3-phosphoglycerate dehydrogenase"/>
    <property type="match status" value="1"/>
</dbReference>
<evidence type="ECO:0000256" key="2">
    <source>
        <dbReference type="ARBA" id="ARBA00005216"/>
    </source>
</evidence>
<name>A1ZZ92_MICM2</name>
<feature type="domain" description="ACT" evidence="12">
    <location>
        <begin position="562"/>
        <end position="631"/>
    </location>
</feature>
<gene>
    <name evidence="13" type="ORF">M23134_03047</name>
</gene>
<evidence type="ECO:0000256" key="3">
    <source>
        <dbReference type="ARBA" id="ARBA00005854"/>
    </source>
</evidence>
<dbReference type="InterPro" id="IPR036412">
    <property type="entry name" value="HAD-like_sf"/>
</dbReference>
<dbReference type="GO" id="GO:0051287">
    <property type="term" value="F:NAD binding"/>
    <property type="evidence" value="ECO:0007669"/>
    <property type="project" value="InterPro"/>
</dbReference>
<evidence type="ECO:0000256" key="4">
    <source>
        <dbReference type="ARBA" id="ARBA00013001"/>
    </source>
</evidence>
<dbReference type="RefSeq" id="WP_002705088.1">
    <property type="nucleotide sequence ID" value="NZ_AAWS01000074.1"/>
</dbReference>
<evidence type="ECO:0000256" key="1">
    <source>
        <dbReference type="ARBA" id="ARBA00003800"/>
    </source>
</evidence>
<evidence type="ECO:0000256" key="6">
    <source>
        <dbReference type="ARBA" id="ARBA00021582"/>
    </source>
</evidence>
<dbReference type="Pfam" id="PF00389">
    <property type="entry name" value="2-Hacid_dh"/>
    <property type="match status" value="1"/>
</dbReference>
<keyword evidence="14" id="KW-1185">Reference proteome</keyword>
<dbReference type="EMBL" id="AAWS01000074">
    <property type="protein sequence ID" value="EAY24293.1"/>
    <property type="molecule type" value="Genomic_DNA"/>
</dbReference>
<dbReference type="SUPFAM" id="SSF52283">
    <property type="entry name" value="Formate/glycerate dehydrogenase catalytic domain-like"/>
    <property type="match status" value="1"/>
</dbReference>
<dbReference type="NCBIfam" id="NF008759">
    <property type="entry name" value="PRK11790.1"/>
    <property type="match status" value="1"/>
</dbReference>
<dbReference type="InterPro" id="IPR029753">
    <property type="entry name" value="D-isomer_DH_CS"/>
</dbReference>
<dbReference type="CDD" id="cd12176">
    <property type="entry name" value="PGDH_3"/>
    <property type="match status" value="1"/>
</dbReference>
<comment type="pathway">
    <text evidence="2">Amino-acid biosynthesis; L-serine biosynthesis; L-serine from 3-phospho-D-glycerate: step 1/3.</text>
</comment>
<evidence type="ECO:0000313" key="13">
    <source>
        <dbReference type="EMBL" id="EAY24293.1"/>
    </source>
</evidence>
<dbReference type="PANTHER" id="PTHR43761:SF1">
    <property type="entry name" value="D-ISOMER SPECIFIC 2-HYDROXYACID DEHYDROGENASE CATALYTIC DOMAIN-CONTAINING PROTEIN-RELATED"/>
    <property type="match status" value="1"/>
</dbReference>
<evidence type="ECO:0000313" key="14">
    <source>
        <dbReference type="Proteomes" id="UP000004095"/>
    </source>
</evidence>
<dbReference type="eggNOG" id="COG0111">
    <property type="taxonomic scope" value="Bacteria"/>
</dbReference>
<evidence type="ECO:0000256" key="8">
    <source>
        <dbReference type="ARBA" id="ARBA00023027"/>
    </source>
</evidence>
<dbReference type="PROSITE" id="PS00671">
    <property type="entry name" value="D_2_HYDROXYACID_DH_3"/>
    <property type="match status" value="1"/>
</dbReference>
<dbReference type="OrthoDB" id="1522997at2"/>
<dbReference type="CDD" id="cd04901">
    <property type="entry name" value="ACT_3PGDH"/>
    <property type="match status" value="1"/>
</dbReference>
<dbReference type="InterPro" id="IPR050418">
    <property type="entry name" value="D-iso_2-hydroxyacid_DH_PdxB"/>
</dbReference>